<dbReference type="EMBL" id="FMTY01000005">
    <property type="protein sequence ID" value="SCX14630.1"/>
    <property type="molecule type" value="Genomic_DNA"/>
</dbReference>
<keyword evidence="4" id="KW-1134">Transmembrane beta strand</keyword>
<evidence type="ECO:0000256" key="8">
    <source>
        <dbReference type="SAM" id="SignalP"/>
    </source>
</evidence>
<dbReference type="InterPro" id="IPR003423">
    <property type="entry name" value="OMP_efflux"/>
</dbReference>
<sequence length="417" mass="48181">MKKIFQILLLLTAPTIWAQEKLTLEKCYELAEKNYPLAKQNRLLQNQSELHSEILSKDRLPKVTLNAQATYQSEVTQVPFSMPNTTIDPLNKDQYRATIDVNQLIYNGGIIKAQTQLKESQIKAQQQLVEVNLYQLKSFINQYYFGLLLGQEKQELLHAKKKLLQEKSKEIQAALKFGAVLPSSEQVIEAEIIKINQQLNDVKYDLLKLWQHLEQLSGTKFNPNTILEIPKNFSSENKTIRPELELFELQNQQINASQKVITTTNLPKLNAFLQGGYGNPALNMLNNSFETFYMTGVRLNWTLFDWNKTKKEKEVLEISKQLIASEKETFEVNQNRQLQEADFEIEKIKEQLNSDSEIIQLREKIVRSAEAQMKNGVITSSDYLNDVTQLFESKITEKTHRIQLLLAKVNHQIIKGI</sequence>
<dbReference type="Gene3D" id="1.20.1600.10">
    <property type="entry name" value="Outer membrane efflux proteins (OEP)"/>
    <property type="match status" value="1"/>
</dbReference>
<keyword evidence="3" id="KW-0813">Transport</keyword>
<dbReference type="eggNOG" id="COG1538">
    <property type="taxonomic scope" value="Bacteria"/>
</dbReference>
<keyword evidence="5" id="KW-0812">Transmembrane</keyword>
<dbReference type="AlphaFoldDB" id="A0A1G4W016"/>
<comment type="similarity">
    <text evidence="2">Belongs to the outer membrane factor (OMF) (TC 1.B.17) family.</text>
</comment>
<accession>A0A1G4W016</accession>
<name>A0A1G4W016_9FLAO</name>
<dbReference type="GO" id="GO:0015562">
    <property type="term" value="F:efflux transmembrane transporter activity"/>
    <property type="evidence" value="ECO:0007669"/>
    <property type="project" value="InterPro"/>
</dbReference>
<feature type="signal peptide" evidence="8">
    <location>
        <begin position="1"/>
        <end position="18"/>
    </location>
</feature>
<dbReference type="STRING" id="329186.SAMN02927925_02102"/>
<dbReference type="InterPro" id="IPR051906">
    <property type="entry name" value="TolC-like"/>
</dbReference>
<dbReference type="GO" id="GO:1990281">
    <property type="term" value="C:efflux pump complex"/>
    <property type="evidence" value="ECO:0007669"/>
    <property type="project" value="TreeGrafter"/>
</dbReference>
<keyword evidence="6" id="KW-0472">Membrane</keyword>
<dbReference type="SUPFAM" id="SSF56954">
    <property type="entry name" value="Outer membrane efflux proteins (OEP)"/>
    <property type="match status" value="1"/>
</dbReference>
<dbReference type="PANTHER" id="PTHR30026">
    <property type="entry name" value="OUTER MEMBRANE PROTEIN TOLC"/>
    <property type="match status" value="1"/>
</dbReference>
<keyword evidence="8" id="KW-0732">Signal</keyword>
<evidence type="ECO:0000256" key="2">
    <source>
        <dbReference type="ARBA" id="ARBA00007613"/>
    </source>
</evidence>
<proteinExistence type="inferred from homology"/>
<dbReference type="Pfam" id="PF02321">
    <property type="entry name" value="OEP"/>
    <property type="match status" value="2"/>
</dbReference>
<dbReference type="Proteomes" id="UP000182124">
    <property type="component" value="Unassembled WGS sequence"/>
</dbReference>
<organism evidence="9 10">
    <name type="scientific">Flavobacterium saliperosum</name>
    <dbReference type="NCBI Taxonomy" id="329186"/>
    <lineage>
        <taxon>Bacteria</taxon>
        <taxon>Pseudomonadati</taxon>
        <taxon>Bacteroidota</taxon>
        <taxon>Flavobacteriia</taxon>
        <taxon>Flavobacteriales</taxon>
        <taxon>Flavobacteriaceae</taxon>
        <taxon>Flavobacterium</taxon>
    </lineage>
</organism>
<gene>
    <name evidence="9" type="ORF">SAMN02927925_02102</name>
</gene>
<evidence type="ECO:0000256" key="4">
    <source>
        <dbReference type="ARBA" id="ARBA00022452"/>
    </source>
</evidence>
<protein>
    <submittedName>
        <fullName evidence="9">Outer membrane protein TolC</fullName>
    </submittedName>
</protein>
<evidence type="ECO:0000256" key="6">
    <source>
        <dbReference type="ARBA" id="ARBA00023136"/>
    </source>
</evidence>
<evidence type="ECO:0000256" key="7">
    <source>
        <dbReference type="ARBA" id="ARBA00023237"/>
    </source>
</evidence>
<evidence type="ECO:0000256" key="1">
    <source>
        <dbReference type="ARBA" id="ARBA00004442"/>
    </source>
</evidence>
<evidence type="ECO:0000313" key="9">
    <source>
        <dbReference type="EMBL" id="SCX14630.1"/>
    </source>
</evidence>
<evidence type="ECO:0000256" key="5">
    <source>
        <dbReference type="ARBA" id="ARBA00022692"/>
    </source>
</evidence>
<dbReference type="GO" id="GO:0015288">
    <property type="term" value="F:porin activity"/>
    <property type="evidence" value="ECO:0007669"/>
    <property type="project" value="TreeGrafter"/>
</dbReference>
<feature type="chain" id="PRO_5010165052" evidence="8">
    <location>
        <begin position="19"/>
        <end position="417"/>
    </location>
</feature>
<dbReference type="GO" id="GO:0009279">
    <property type="term" value="C:cell outer membrane"/>
    <property type="evidence" value="ECO:0007669"/>
    <property type="project" value="UniProtKB-SubCell"/>
</dbReference>
<reference evidence="9 10" key="1">
    <citation type="submission" date="2016-10" db="EMBL/GenBank/DDBJ databases">
        <authorList>
            <person name="de Groot N.N."/>
        </authorList>
    </citation>
    <scope>NUCLEOTIDE SEQUENCE [LARGE SCALE GENOMIC DNA]</scope>
    <source>
        <strain evidence="9 10">CGMCC 1.3801</strain>
    </source>
</reference>
<evidence type="ECO:0000313" key="10">
    <source>
        <dbReference type="Proteomes" id="UP000182124"/>
    </source>
</evidence>
<comment type="subcellular location">
    <subcellularLocation>
        <location evidence="1">Cell outer membrane</location>
    </subcellularLocation>
</comment>
<dbReference type="RefSeq" id="WP_035654127.1">
    <property type="nucleotide sequence ID" value="NZ_CBCSBQ010000004.1"/>
</dbReference>
<dbReference type="PANTHER" id="PTHR30026:SF20">
    <property type="entry name" value="OUTER MEMBRANE PROTEIN TOLC"/>
    <property type="match status" value="1"/>
</dbReference>
<evidence type="ECO:0000256" key="3">
    <source>
        <dbReference type="ARBA" id="ARBA00022448"/>
    </source>
</evidence>
<keyword evidence="7" id="KW-0998">Cell outer membrane</keyword>